<proteinExistence type="predicted"/>
<protein>
    <submittedName>
        <fullName evidence="7">TetR family transcriptional regulator</fullName>
    </submittedName>
</protein>
<evidence type="ECO:0000256" key="4">
    <source>
        <dbReference type="PROSITE-ProRule" id="PRU00335"/>
    </source>
</evidence>
<dbReference type="InterPro" id="IPR041347">
    <property type="entry name" value="MftR_C"/>
</dbReference>
<feature type="DNA-binding region" description="H-T-H motif" evidence="4">
    <location>
        <begin position="45"/>
        <end position="64"/>
    </location>
</feature>
<organism evidence="7 8">
    <name type="scientific">Yinghuangia soli</name>
    <dbReference type="NCBI Taxonomy" id="2908204"/>
    <lineage>
        <taxon>Bacteria</taxon>
        <taxon>Bacillati</taxon>
        <taxon>Actinomycetota</taxon>
        <taxon>Actinomycetes</taxon>
        <taxon>Kitasatosporales</taxon>
        <taxon>Streptomycetaceae</taxon>
        <taxon>Yinghuangia</taxon>
    </lineage>
</organism>
<dbReference type="PROSITE" id="PS50977">
    <property type="entry name" value="HTH_TETR_2"/>
    <property type="match status" value="1"/>
</dbReference>
<sequence length="228" mass="24715">MENGAPRTTPGSGTGLRERKKERTREALIDAALELFWRKGYDATTIDEIVAAVDVSRRTFFRYFPGKEEVALSRANEAERALVGAVADRPAGEPPVVALRRATASVMAAITADPELGSSEAYVRTRRLIEANPTLMAASLRHALETERLMAAEIARREGVDPARDLRPALTVTCFNAVVRVAMEVWTDDGAVDAQGLESLIDEAWATMGGLVDQGWLSGGWEPDAPHG</sequence>
<evidence type="ECO:0000256" key="5">
    <source>
        <dbReference type="SAM" id="MobiDB-lite"/>
    </source>
</evidence>
<accession>A0AA41U4I9</accession>
<dbReference type="PROSITE" id="PS01081">
    <property type="entry name" value="HTH_TETR_1"/>
    <property type="match status" value="1"/>
</dbReference>
<dbReference type="Pfam" id="PF00440">
    <property type="entry name" value="TetR_N"/>
    <property type="match status" value="1"/>
</dbReference>
<reference evidence="7" key="1">
    <citation type="submission" date="2022-01" db="EMBL/GenBank/DDBJ databases">
        <title>Genome-Based Taxonomic Classification of the Phylum Actinobacteria.</title>
        <authorList>
            <person name="Gao Y."/>
        </authorList>
    </citation>
    <scope>NUCLEOTIDE SEQUENCE</scope>
    <source>
        <strain evidence="7">KLBMP 8922</strain>
    </source>
</reference>
<keyword evidence="2 4" id="KW-0238">DNA-binding</keyword>
<dbReference type="InterPro" id="IPR001647">
    <property type="entry name" value="HTH_TetR"/>
</dbReference>
<evidence type="ECO:0000256" key="1">
    <source>
        <dbReference type="ARBA" id="ARBA00023015"/>
    </source>
</evidence>
<dbReference type="GO" id="GO:0000976">
    <property type="term" value="F:transcription cis-regulatory region binding"/>
    <property type="evidence" value="ECO:0007669"/>
    <property type="project" value="TreeGrafter"/>
</dbReference>
<feature type="region of interest" description="Disordered" evidence="5">
    <location>
        <begin position="1"/>
        <end position="22"/>
    </location>
</feature>
<keyword evidence="8" id="KW-1185">Reference proteome</keyword>
<evidence type="ECO:0000313" key="8">
    <source>
        <dbReference type="Proteomes" id="UP001165378"/>
    </source>
</evidence>
<name>A0AA41U4I9_9ACTN</name>
<dbReference type="AlphaFoldDB" id="A0AA41U4I9"/>
<dbReference type="Pfam" id="PF17754">
    <property type="entry name" value="TetR_C_14"/>
    <property type="match status" value="1"/>
</dbReference>
<gene>
    <name evidence="7" type="ORF">LZ495_17930</name>
</gene>
<dbReference type="InterPro" id="IPR050109">
    <property type="entry name" value="HTH-type_TetR-like_transc_reg"/>
</dbReference>
<comment type="caution">
    <text evidence="7">The sequence shown here is derived from an EMBL/GenBank/DDBJ whole genome shotgun (WGS) entry which is preliminary data.</text>
</comment>
<evidence type="ECO:0000313" key="7">
    <source>
        <dbReference type="EMBL" id="MCF2529079.1"/>
    </source>
</evidence>
<dbReference type="Gene3D" id="1.10.357.10">
    <property type="entry name" value="Tetracycline Repressor, domain 2"/>
    <property type="match status" value="1"/>
</dbReference>
<dbReference type="SUPFAM" id="SSF46689">
    <property type="entry name" value="Homeodomain-like"/>
    <property type="match status" value="1"/>
</dbReference>
<dbReference type="PANTHER" id="PTHR30055:SF238">
    <property type="entry name" value="MYCOFACTOCIN BIOSYNTHESIS TRANSCRIPTIONAL REGULATOR MFTR-RELATED"/>
    <property type="match status" value="1"/>
</dbReference>
<dbReference type="InterPro" id="IPR009057">
    <property type="entry name" value="Homeodomain-like_sf"/>
</dbReference>
<dbReference type="PANTHER" id="PTHR30055">
    <property type="entry name" value="HTH-TYPE TRANSCRIPTIONAL REGULATOR RUTR"/>
    <property type="match status" value="1"/>
</dbReference>
<dbReference type="EMBL" id="JAKFHA010000009">
    <property type="protein sequence ID" value="MCF2529079.1"/>
    <property type="molecule type" value="Genomic_DNA"/>
</dbReference>
<evidence type="ECO:0000256" key="3">
    <source>
        <dbReference type="ARBA" id="ARBA00023163"/>
    </source>
</evidence>
<dbReference type="PRINTS" id="PR00455">
    <property type="entry name" value="HTHTETR"/>
</dbReference>
<keyword evidence="3" id="KW-0804">Transcription</keyword>
<dbReference type="RefSeq" id="WP_235053239.1">
    <property type="nucleotide sequence ID" value="NZ_JAKFHA010000009.1"/>
</dbReference>
<dbReference type="Gene3D" id="1.10.10.60">
    <property type="entry name" value="Homeodomain-like"/>
    <property type="match status" value="1"/>
</dbReference>
<evidence type="ECO:0000256" key="2">
    <source>
        <dbReference type="ARBA" id="ARBA00023125"/>
    </source>
</evidence>
<dbReference type="GO" id="GO:0003700">
    <property type="term" value="F:DNA-binding transcription factor activity"/>
    <property type="evidence" value="ECO:0007669"/>
    <property type="project" value="TreeGrafter"/>
</dbReference>
<evidence type="ECO:0000259" key="6">
    <source>
        <dbReference type="PROSITE" id="PS50977"/>
    </source>
</evidence>
<dbReference type="InterPro" id="IPR023772">
    <property type="entry name" value="DNA-bd_HTH_TetR-type_CS"/>
</dbReference>
<feature type="domain" description="HTH tetR-type" evidence="6">
    <location>
        <begin position="22"/>
        <end position="82"/>
    </location>
</feature>
<keyword evidence="1" id="KW-0805">Transcription regulation</keyword>
<dbReference type="Proteomes" id="UP001165378">
    <property type="component" value="Unassembled WGS sequence"/>
</dbReference>